<proteinExistence type="predicted"/>
<evidence type="ECO:0000313" key="2">
    <source>
        <dbReference type="Proteomes" id="UP000502756"/>
    </source>
</evidence>
<dbReference type="RefSeq" id="WP_171737972.1">
    <property type="nucleotide sequence ID" value="NZ_CP053435.1"/>
</dbReference>
<reference evidence="1 2" key="1">
    <citation type="submission" date="2020-05" db="EMBL/GenBank/DDBJ databases">
        <title>Genome sequencing of Spirosoma sp. TS118.</title>
        <authorList>
            <person name="Lee J.-H."/>
            <person name="Jeong S."/>
            <person name="Zhao L."/>
            <person name="Jung J.-H."/>
            <person name="Kim M.-K."/>
            <person name="Lim S."/>
        </authorList>
    </citation>
    <scope>NUCLEOTIDE SEQUENCE [LARGE SCALE GENOMIC DNA]</scope>
    <source>
        <strain evidence="1 2">TS118</strain>
    </source>
</reference>
<dbReference type="KEGG" id="stae:HNV11_01465"/>
<gene>
    <name evidence="1" type="ORF">HNV11_01465</name>
</gene>
<accession>A0A6M5Y2W1</accession>
<name>A0A6M5Y2W1_9BACT</name>
<dbReference type="AlphaFoldDB" id="A0A6M5Y2W1"/>
<protein>
    <submittedName>
        <fullName evidence="1">Uncharacterized protein</fullName>
    </submittedName>
</protein>
<keyword evidence="2" id="KW-1185">Reference proteome</keyword>
<dbReference type="Proteomes" id="UP000502756">
    <property type="component" value="Chromosome"/>
</dbReference>
<evidence type="ECO:0000313" key="1">
    <source>
        <dbReference type="EMBL" id="QJW88139.1"/>
    </source>
</evidence>
<dbReference type="PROSITE" id="PS51257">
    <property type="entry name" value="PROKAR_LIPOPROTEIN"/>
    <property type="match status" value="1"/>
</dbReference>
<organism evidence="1 2">
    <name type="scientific">Spirosoma taeanense</name>
    <dbReference type="NCBI Taxonomy" id="2735870"/>
    <lineage>
        <taxon>Bacteria</taxon>
        <taxon>Pseudomonadati</taxon>
        <taxon>Bacteroidota</taxon>
        <taxon>Cytophagia</taxon>
        <taxon>Cytophagales</taxon>
        <taxon>Cytophagaceae</taxon>
        <taxon>Spirosoma</taxon>
    </lineage>
</organism>
<sequence length="476" mass="54634">MALNRPFSYLLYILVGLLAFSCVQEFPATVPFTRPQPPANSGPPKEQPAPPKRLFIANDKVRLAIDLNMGGAINYLSEAGSNVNMINNVDLGRQLQTALYGGPYPYSVNGKDPVEQWKYLGWNPVQTGDYFNHPARIVSYQQNQNLLYVKTIPLIWPLFDEPADCVMEHWIELKGNTVHVRSRTTVNRTDTTKYEARTQETPCVYLNAPWYRMVTYTGMQPFTNGAVSEFTDRDMITRYATENWIALLNDQGRGVGLYKAGEFRYRTAFFGNSRAGNEFDEASSYMNSDGFIQIDHNGQYEFEYTLVVGSLTDIRQYAYNQPRPATAPNYRFVNDRQNWYYTNTYDQGWPIPNELNISWQRVDTTKANFRVSSPLVFWRTADIPKIYVQAAFKTQATIARIVWRKPEEIDFYDIPGRYVDFPIIGDGQYRVYEINLAGQPGWEGVVNQICLLNPPSQNRFEKGSLMRLKSVTATRP</sequence>
<dbReference type="EMBL" id="CP053435">
    <property type="protein sequence ID" value="QJW88139.1"/>
    <property type="molecule type" value="Genomic_DNA"/>
</dbReference>